<evidence type="ECO:0000256" key="2">
    <source>
        <dbReference type="ARBA" id="ARBA00022475"/>
    </source>
</evidence>
<accession>A0A1Y1CGS6</accession>
<feature type="transmembrane region" description="Helical" evidence="3">
    <location>
        <begin position="52"/>
        <end position="73"/>
    </location>
</feature>
<dbReference type="InterPro" id="IPR005275">
    <property type="entry name" value="Lfuc_symporter_FucP"/>
</dbReference>
<feature type="transmembrane region" description="Helical" evidence="3">
    <location>
        <begin position="377"/>
        <end position="398"/>
    </location>
</feature>
<reference evidence="4 5" key="1">
    <citation type="journal article" date="2018" name="Mar. Genomics">
        <title>Complete genome sequence of Marinifilaceae bacterium strain SPP2, isolated from the Antarctic marine sediment.</title>
        <authorList>
            <person name="Watanabe M."/>
            <person name="Kojima H."/>
            <person name="Fukui M."/>
        </authorList>
    </citation>
    <scope>NUCLEOTIDE SEQUENCE [LARGE SCALE GENOMIC DNA]</scope>
    <source>
        <strain evidence="4 5">SPP2</strain>
    </source>
</reference>
<evidence type="ECO:0000313" key="5">
    <source>
        <dbReference type="Proteomes" id="UP000218267"/>
    </source>
</evidence>
<feature type="transmembrane region" description="Helical" evidence="3">
    <location>
        <begin position="442"/>
        <end position="461"/>
    </location>
</feature>
<reference evidence="5" key="2">
    <citation type="journal article" date="2020" name="Antonie Van Leeuwenhoek">
        <title>Labilibaculum antarcticum sp. nov., a novel facultative anaerobic, psychrotorelant bacterium isolated from marine sediment of Antarctica.</title>
        <authorList>
            <person name="Watanabe M."/>
            <person name="Kojima H."/>
            <person name="Fukui M."/>
        </authorList>
    </citation>
    <scope>NUCLEOTIDE SEQUENCE [LARGE SCALE GENOMIC DNA]</scope>
    <source>
        <strain evidence="5">SPP2</strain>
    </source>
</reference>
<keyword evidence="3" id="KW-0812">Transmembrane</keyword>
<keyword evidence="2" id="KW-1003">Cell membrane</keyword>
<gene>
    <name evidence="4" type="ORF">ALGA_0096</name>
</gene>
<dbReference type="AlphaFoldDB" id="A0A1Y1CGS6"/>
<comment type="subcellular location">
    <subcellularLocation>
        <location evidence="1">Cell inner membrane</location>
        <topology evidence="1">Multi-pass membrane protein</topology>
    </subcellularLocation>
</comment>
<proteinExistence type="predicted"/>
<name>A0A1Y1CGS6_9BACT</name>
<organism evidence="4 5">
    <name type="scientific">Labilibaculum antarcticum</name>
    <dbReference type="NCBI Taxonomy" id="1717717"/>
    <lineage>
        <taxon>Bacteria</taxon>
        <taxon>Pseudomonadati</taxon>
        <taxon>Bacteroidota</taxon>
        <taxon>Bacteroidia</taxon>
        <taxon>Marinilabiliales</taxon>
        <taxon>Marinifilaceae</taxon>
        <taxon>Labilibaculum</taxon>
    </lineage>
</organism>
<dbReference type="KEGG" id="mbas:ALGA_0096"/>
<dbReference type="InterPro" id="IPR036259">
    <property type="entry name" value="MFS_trans_sf"/>
</dbReference>
<dbReference type="PANTHER" id="PTHR43702:SF11">
    <property type="entry name" value="L-FUCOSE-PROTON SYMPORTER"/>
    <property type="match status" value="1"/>
</dbReference>
<feature type="transmembrane region" description="Helical" evidence="3">
    <location>
        <begin position="12"/>
        <end position="32"/>
    </location>
</feature>
<dbReference type="SUPFAM" id="SSF103473">
    <property type="entry name" value="MFS general substrate transporter"/>
    <property type="match status" value="1"/>
</dbReference>
<dbReference type="EMBL" id="AP018042">
    <property type="protein sequence ID" value="BAX78491.1"/>
    <property type="molecule type" value="Genomic_DNA"/>
</dbReference>
<feature type="transmembrane region" description="Helical" evidence="3">
    <location>
        <begin position="143"/>
        <end position="165"/>
    </location>
</feature>
<feature type="transmembrane region" description="Helical" evidence="3">
    <location>
        <begin position="80"/>
        <end position="99"/>
    </location>
</feature>
<dbReference type="Gene3D" id="1.20.1250.20">
    <property type="entry name" value="MFS general substrate transporter like domains"/>
    <property type="match status" value="3"/>
</dbReference>
<dbReference type="GO" id="GO:0015535">
    <property type="term" value="F:fucose:proton symporter activity"/>
    <property type="evidence" value="ECO:0007669"/>
    <property type="project" value="InterPro"/>
</dbReference>
<sequence>MNTKDKVVSRAVLVPFVLITFCFALWGFANDITNPMVEAFSRIFSMGASGGTWVQVVFYGGYGAMAFPAALFIRKYTYKAGILVGLGLYATGGLLFLPASALGMYYPFLIAYFVMTCGLSFLETSANPYILSMGSDSTATRRLNLAQAFNPMGSLTGMFIATTVIQARLDPRGADARTALSPADFEAVKMSDLSILSTPYIAISLVIIAMFVIIALVKMPKNEDADHSLNLFGTLGKLIKIPKYREGVIAQMFYVGAQIMCWTFVVQYGQRIFVKGGLTPQDLESGWLSIVNSLGFLSDNVRDIIVSGKGANGLTEGAAAHIAQLYNILAMSFFLVARFVCTFMLKYIKPGRLLQYLAIGGIVLTLGTIVLQDITGLYCLIGVSACMSLMFPTIYGIALEGMGDDAKFGAAGLIMSIVGGTFLPKIQAAIIDMKTVFNMPSVNFSFILPLLCFVLIAFYGYRTVKTHMA</sequence>
<keyword evidence="5" id="KW-1185">Reference proteome</keyword>
<dbReference type="GO" id="GO:0005886">
    <property type="term" value="C:plasma membrane"/>
    <property type="evidence" value="ECO:0007669"/>
    <property type="project" value="UniProtKB-SubCell"/>
</dbReference>
<feature type="transmembrane region" description="Helical" evidence="3">
    <location>
        <begin position="353"/>
        <end position="371"/>
    </location>
</feature>
<keyword evidence="3" id="KW-1133">Transmembrane helix</keyword>
<dbReference type="CDD" id="cd17394">
    <property type="entry name" value="MFS_FucP_like"/>
    <property type="match status" value="1"/>
</dbReference>
<dbReference type="NCBIfam" id="TIGR00885">
    <property type="entry name" value="fucP"/>
    <property type="match status" value="1"/>
</dbReference>
<evidence type="ECO:0000313" key="4">
    <source>
        <dbReference type="EMBL" id="BAX78491.1"/>
    </source>
</evidence>
<evidence type="ECO:0000256" key="3">
    <source>
        <dbReference type="SAM" id="Phobius"/>
    </source>
</evidence>
<dbReference type="RefSeq" id="WP_096427428.1">
    <property type="nucleotide sequence ID" value="NZ_AP018042.1"/>
</dbReference>
<feature type="transmembrane region" description="Helical" evidence="3">
    <location>
        <begin position="247"/>
        <end position="265"/>
    </location>
</feature>
<evidence type="ECO:0000256" key="1">
    <source>
        <dbReference type="ARBA" id="ARBA00004429"/>
    </source>
</evidence>
<dbReference type="Proteomes" id="UP000218267">
    <property type="component" value="Chromosome"/>
</dbReference>
<keyword evidence="3" id="KW-0472">Membrane</keyword>
<feature type="transmembrane region" description="Helical" evidence="3">
    <location>
        <begin position="322"/>
        <end position="341"/>
    </location>
</feature>
<protein>
    <submittedName>
        <fullName evidence="4">L-fucose:H+ symporter permease</fullName>
    </submittedName>
</protein>
<dbReference type="OrthoDB" id="9795150at2"/>
<dbReference type="InterPro" id="IPR050375">
    <property type="entry name" value="MFS_TsgA-like"/>
</dbReference>
<feature type="transmembrane region" description="Helical" evidence="3">
    <location>
        <begin position="105"/>
        <end position="122"/>
    </location>
</feature>
<feature type="transmembrane region" description="Helical" evidence="3">
    <location>
        <begin position="410"/>
        <end position="430"/>
    </location>
</feature>
<feature type="transmembrane region" description="Helical" evidence="3">
    <location>
        <begin position="199"/>
        <end position="217"/>
    </location>
</feature>
<dbReference type="PANTHER" id="PTHR43702">
    <property type="entry name" value="L-FUCOSE-PROTON SYMPORTER"/>
    <property type="match status" value="1"/>
</dbReference>